<organism evidence="2 3">
    <name type="scientific">Clostridium frigoriphilum</name>
    <dbReference type="NCBI Taxonomy" id="443253"/>
    <lineage>
        <taxon>Bacteria</taxon>
        <taxon>Bacillati</taxon>
        <taxon>Bacillota</taxon>
        <taxon>Clostridia</taxon>
        <taxon>Eubacteriales</taxon>
        <taxon>Clostridiaceae</taxon>
        <taxon>Clostridium</taxon>
    </lineage>
</organism>
<dbReference type="RefSeq" id="WP_216255494.1">
    <property type="nucleotide sequence ID" value="NZ_JAZHFS010000026.1"/>
</dbReference>
<keyword evidence="1" id="KW-0812">Transmembrane</keyword>
<keyword evidence="1" id="KW-0472">Membrane</keyword>
<evidence type="ECO:0000313" key="2">
    <source>
        <dbReference type="EMBL" id="MEF2114642.1"/>
    </source>
</evidence>
<name>A0ABU7UTC9_9CLOT</name>
<accession>A0ABU7UTC9</accession>
<evidence type="ECO:0000256" key="1">
    <source>
        <dbReference type="SAM" id="Phobius"/>
    </source>
</evidence>
<keyword evidence="3" id="KW-1185">Reference proteome</keyword>
<gene>
    <name evidence="2" type="ORF">SJI18_20345</name>
</gene>
<dbReference type="Proteomes" id="UP001498469">
    <property type="component" value="Unassembled WGS sequence"/>
</dbReference>
<reference evidence="2 3" key="1">
    <citation type="submission" date="2023-11" db="EMBL/GenBank/DDBJ databases">
        <title>Draft genome sequence of a psychrophilic Clostridium strain from permafrost water brine.</title>
        <authorList>
            <person name="Shcherbakova V.A."/>
            <person name="Trubitsyn V.E."/>
            <person name="Zakharyuk A.G."/>
        </authorList>
    </citation>
    <scope>NUCLEOTIDE SEQUENCE [LARGE SCALE GENOMIC DNA]</scope>
    <source>
        <strain evidence="2 3">14F</strain>
    </source>
</reference>
<keyword evidence="1" id="KW-1133">Transmembrane helix</keyword>
<evidence type="ECO:0000313" key="3">
    <source>
        <dbReference type="Proteomes" id="UP001498469"/>
    </source>
</evidence>
<proteinExistence type="predicted"/>
<dbReference type="EMBL" id="JAZHFS010000026">
    <property type="protein sequence ID" value="MEF2114642.1"/>
    <property type="molecule type" value="Genomic_DNA"/>
</dbReference>
<sequence>MLYKLRYLIIAIVFLILTKVIVPIFQFMNWNIAKESQDLMVIIFGSLAIIFSLVAAVSGIRKNNH</sequence>
<comment type="caution">
    <text evidence="2">The sequence shown here is derived from an EMBL/GenBank/DDBJ whole genome shotgun (WGS) entry which is preliminary data.</text>
</comment>
<protein>
    <submittedName>
        <fullName evidence="2">Uncharacterized protein</fullName>
    </submittedName>
</protein>
<feature type="transmembrane region" description="Helical" evidence="1">
    <location>
        <begin position="39"/>
        <end position="60"/>
    </location>
</feature>
<feature type="transmembrane region" description="Helical" evidence="1">
    <location>
        <begin position="7"/>
        <end position="27"/>
    </location>
</feature>